<evidence type="ECO:0000313" key="2">
    <source>
        <dbReference type="Proteomes" id="UP001239169"/>
    </source>
</evidence>
<reference evidence="1 2" key="1">
    <citation type="submission" date="2023-04" db="EMBL/GenBank/DDBJ databases">
        <title>Bacteria Genome Submission.</title>
        <authorList>
            <person name="Isaac P."/>
        </authorList>
    </citation>
    <scope>NUCLEOTIDE SEQUENCE [LARGE SCALE GENOMIC DNA]</scope>
    <source>
        <strain evidence="1 2">SampleS7P1</strain>
    </source>
</reference>
<evidence type="ECO:0008006" key="3">
    <source>
        <dbReference type="Google" id="ProtNLM"/>
    </source>
</evidence>
<accession>A0ABY8R1M3</accession>
<sequence length="45" mass="5602">MKSQLIRDLHSVNIRRHPINRKKLECLKTSEIVNVWYEYFKKEEK</sequence>
<keyword evidence="2" id="KW-1185">Reference proteome</keyword>
<dbReference type="EMBL" id="CP124685">
    <property type="protein sequence ID" value="WGX74607.1"/>
    <property type="molecule type" value="Genomic_DNA"/>
</dbReference>
<proteinExistence type="predicted"/>
<gene>
    <name evidence="1" type="ORF">QJS64_10460</name>
</gene>
<organism evidence="1 2">
    <name type="scientific">Paraclostridium bifermentans</name>
    <name type="common">Clostridium bifermentans</name>
    <dbReference type="NCBI Taxonomy" id="1490"/>
    <lineage>
        <taxon>Bacteria</taxon>
        <taxon>Bacillati</taxon>
        <taxon>Bacillota</taxon>
        <taxon>Clostridia</taxon>
        <taxon>Peptostreptococcales</taxon>
        <taxon>Peptostreptococcaceae</taxon>
        <taxon>Paraclostridium</taxon>
    </lineage>
</organism>
<evidence type="ECO:0000313" key="1">
    <source>
        <dbReference type="EMBL" id="WGX74607.1"/>
    </source>
</evidence>
<dbReference type="Proteomes" id="UP001239169">
    <property type="component" value="Chromosome"/>
</dbReference>
<name>A0ABY8R1M3_PARBF</name>
<protein>
    <recommendedName>
        <fullName evidence="3">DUF2639 domain-containing protein</fullName>
    </recommendedName>
</protein>